<gene>
    <name evidence="1" type="ORF">DVH24_026228</name>
</gene>
<proteinExistence type="predicted"/>
<comment type="caution">
    <text evidence="1">The sequence shown here is derived from an EMBL/GenBank/DDBJ whole genome shotgun (WGS) entry which is preliminary data.</text>
</comment>
<dbReference type="Proteomes" id="UP000290289">
    <property type="component" value="Chromosome 2"/>
</dbReference>
<organism evidence="1 2">
    <name type="scientific">Malus domestica</name>
    <name type="common">Apple</name>
    <name type="synonym">Pyrus malus</name>
    <dbReference type="NCBI Taxonomy" id="3750"/>
    <lineage>
        <taxon>Eukaryota</taxon>
        <taxon>Viridiplantae</taxon>
        <taxon>Streptophyta</taxon>
        <taxon>Embryophyta</taxon>
        <taxon>Tracheophyta</taxon>
        <taxon>Spermatophyta</taxon>
        <taxon>Magnoliopsida</taxon>
        <taxon>eudicotyledons</taxon>
        <taxon>Gunneridae</taxon>
        <taxon>Pentapetalae</taxon>
        <taxon>rosids</taxon>
        <taxon>fabids</taxon>
        <taxon>Rosales</taxon>
        <taxon>Rosaceae</taxon>
        <taxon>Amygdaloideae</taxon>
        <taxon>Maleae</taxon>
        <taxon>Malus</taxon>
    </lineage>
</organism>
<accession>A0A498KN16</accession>
<evidence type="ECO:0000313" key="2">
    <source>
        <dbReference type="Proteomes" id="UP000290289"/>
    </source>
</evidence>
<protein>
    <submittedName>
        <fullName evidence="1">Uncharacterized protein</fullName>
    </submittedName>
</protein>
<sequence length="194" mass="22955">MRGQYQVVPHDTHVVFTTKTVFNKLTNYKRLYPQLNKTNILTSNKYVHMYIYLRVTMDWYMFYETFCPHLSIQNIRISVRFTAPTKNCSFYELESQAICSVDNIILNSTSAILFFVDPKTPELNSYKSMQEKLKFSRLEKRSQLKSWAIWIRIYIRYKVFLVLEYETNEISALIVGKSGENVFGMACKDLAFNQ</sequence>
<evidence type="ECO:0000313" key="1">
    <source>
        <dbReference type="EMBL" id="RXI07092.1"/>
    </source>
</evidence>
<keyword evidence="2" id="KW-1185">Reference proteome</keyword>
<reference evidence="1 2" key="1">
    <citation type="submission" date="2018-10" db="EMBL/GenBank/DDBJ databases">
        <title>A high-quality apple genome assembly.</title>
        <authorList>
            <person name="Hu J."/>
        </authorList>
    </citation>
    <scope>NUCLEOTIDE SEQUENCE [LARGE SCALE GENOMIC DNA]</scope>
    <source>
        <strain evidence="2">cv. HFTH1</strain>
        <tissue evidence="1">Young leaf</tissue>
    </source>
</reference>
<name>A0A498KN16_MALDO</name>
<dbReference type="EMBL" id="RDQH01000328">
    <property type="protein sequence ID" value="RXI07092.1"/>
    <property type="molecule type" value="Genomic_DNA"/>
</dbReference>
<dbReference type="AlphaFoldDB" id="A0A498KN16"/>